<dbReference type="AlphaFoldDB" id="A0A2B4S1M8"/>
<proteinExistence type="inferred from homology"/>
<dbReference type="GO" id="GO:0004140">
    <property type="term" value="F:dephospho-CoA kinase activity"/>
    <property type="evidence" value="ECO:0007669"/>
    <property type="project" value="UniProtKB-EC"/>
</dbReference>
<keyword evidence="5" id="KW-0963">Cytoplasm</keyword>
<evidence type="ECO:0000256" key="12">
    <source>
        <dbReference type="ARBA" id="ARBA00023128"/>
    </source>
</evidence>
<dbReference type="CDD" id="cd02164">
    <property type="entry name" value="PPAT_CoAS"/>
    <property type="match status" value="1"/>
</dbReference>
<keyword evidence="12" id="KW-0496">Mitochondrion</keyword>
<comment type="subunit">
    <text evidence="3">Monomer.</text>
</comment>
<keyword evidence="7" id="KW-0808">Transferase</keyword>
<dbReference type="PANTHER" id="PTHR10695:SF46">
    <property type="entry name" value="BIFUNCTIONAL COENZYME A SYNTHASE-RELATED"/>
    <property type="match status" value="1"/>
</dbReference>
<dbReference type="FunFam" id="3.40.50.620:FF:000089">
    <property type="entry name" value="Bifunctional coenzyme A synthase"/>
    <property type="match status" value="1"/>
</dbReference>
<evidence type="ECO:0000256" key="7">
    <source>
        <dbReference type="ARBA" id="ARBA00022679"/>
    </source>
</evidence>
<dbReference type="InterPro" id="IPR001977">
    <property type="entry name" value="Depp_CoAkinase"/>
</dbReference>
<evidence type="ECO:0000256" key="1">
    <source>
        <dbReference type="ARBA" id="ARBA00004305"/>
    </source>
</evidence>
<keyword evidence="9" id="KW-0547">Nucleotide-binding</keyword>
<evidence type="ECO:0000256" key="4">
    <source>
        <dbReference type="ARBA" id="ARBA00012392"/>
    </source>
</evidence>
<comment type="catalytic activity">
    <reaction evidence="14">
        <text>(R)-4'-phosphopantetheine + ATP + H(+) = 3'-dephospho-CoA + diphosphate</text>
        <dbReference type="Rhea" id="RHEA:19801"/>
        <dbReference type="ChEBI" id="CHEBI:15378"/>
        <dbReference type="ChEBI" id="CHEBI:30616"/>
        <dbReference type="ChEBI" id="CHEBI:33019"/>
        <dbReference type="ChEBI" id="CHEBI:57328"/>
        <dbReference type="ChEBI" id="CHEBI:61723"/>
        <dbReference type="EC" id="2.7.7.3"/>
    </reaction>
    <physiologicalReaction direction="left-to-right" evidence="14">
        <dbReference type="Rhea" id="RHEA:19802"/>
    </physiologicalReaction>
</comment>
<dbReference type="Pfam" id="PF01121">
    <property type="entry name" value="CoaE"/>
    <property type="match status" value="1"/>
</dbReference>
<dbReference type="GO" id="GO:0005524">
    <property type="term" value="F:ATP binding"/>
    <property type="evidence" value="ECO:0007669"/>
    <property type="project" value="UniProtKB-KW"/>
</dbReference>
<evidence type="ECO:0000256" key="8">
    <source>
        <dbReference type="ARBA" id="ARBA00022695"/>
    </source>
</evidence>
<evidence type="ECO:0000256" key="21">
    <source>
        <dbReference type="ARBA" id="ARBA00067394"/>
    </source>
</evidence>
<dbReference type="GO" id="GO:0015937">
    <property type="term" value="P:coenzyme A biosynthetic process"/>
    <property type="evidence" value="ECO:0007669"/>
    <property type="project" value="InterPro"/>
</dbReference>
<dbReference type="OrthoDB" id="330671at2759"/>
<dbReference type="InterPro" id="IPR004821">
    <property type="entry name" value="Cyt_trans-like"/>
</dbReference>
<dbReference type="STRING" id="50429.A0A2B4S1M8"/>
<dbReference type="InterPro" id="IPR027417">
    <property type="entry name" value="P-loop_NTPase"/>
</dbReference>
<comment type="subcellular location">
    <subcellularLocation>
        <location evidence="2">Cytoplasm</location>
    </subcellularLocation>
    <subcellularLocation>
        <location evidence="1">Mitochondrion matrix</location>
    </subcellularLocation>
</comment>
<name>A0A2B4S1M8_STYPI</name>
<evidence type="ECO:0000256" key="10">
    <source>
        <dbReference type="ARBA" id="ARBA00022777"/>
    </source>
</evidence>
<evidence type="ECO:0000256" key="18">
    <source>
        <dbReference type="ARBA" id="ARBA00060696"/>
    </source>
</evidence>
<dbReference type="SUPFAM" id="SSF52540">
    <property type="entry name" value="P-loop containing nucleoside triphosphate hydrolases"/>
    <property type="match status" value="1"/>
</dbReference>
<evidence type="ECO:0000313" key="24">
    <source>
        <dbReference type="Proteomes" id="UP000225706"/>
    </source>
</evidence>
<dbReference type="NCBIfam" id="NF001985">
    <property type="entry name" value="PRK00777.1"/>
    <property type="match status" value="1"/>
</dbReference>
<evidence type="ECO:0000256" key="2">
    <source>
        <dbReference type="ARBA" id="ARBA00004496"/>
    </source>
</evidence>
<dbReference type="EC" id="2.7.7.3" evidence="4"/>
<comment type="function">
    <text evidence="16">Bifunctional enzyme that catalyzes the fourth and fifth sequential steps of CoA biosynthetic pathway. The fourth reaction is catalyzed by the phosphopantetheine adenylyltransferase, coded by the coaD domain; the fifth reaction is catalyzed by the dephospho-CoA kinase, coded by the coaE domain. May act as a point of CoA biosynthesis regulation.</text>
</comment>
<dbReference type="NCBIfam" id="TIGR00152">
    <property type="entry name" value="dephospho-CoA kinase"/>
    <property type="match status" value="1"/>
</dbReference>
<dbReference type="Proteomes" id="UP000225706">
    <property type="component" value="Unassembled WGS sequence"/>
</dbReference>
<evidence type="ECO:0000256" key="5">
    <source>
        <dbReference type="ARBA" id="ARBA00022490"/>
    </source>
</evidence>
<keyword evidence="10" id="KW-0418">Kinase</keyword>
<evidence type="ECO:0000256" key="14">
    <source>
        <dbReference type="ARBA" id="ARBA00051310"/>
    </source>
</evidence>
<feature type="domain" description="Cytidyltransferase-like" evidence="22">
    <location>
        <begin position="168"/>
        <end position="316"/>
    </location>
</feature>
<evidence type="ECO:0000256" key="19">
    <source>
        <dbReference type="ARBA" id="ARBA00061673"/>
    </source>
</evidence>
<organism evidence="23 24">
    <name type="scientific">Stylophora pistillata</name>
    <name type="common">Smooth cauliflower coral</name>
    <dbReference type="NCBI Taxonomy" id="50429"/>
    <lineage>
        <taxon>Eukaryota</taxon>
        <taxon>Metazoa</taxon>
        <taxon>Cnidaria</taxon>
        <taxon>Anthozoa</taxon>
        <taxon>Hexacorallia</taxon>
        <taxon>Scleractinia</taxon>
        <taxon>Astrocoeniina</taxon>
        <taxon>Pocilloporidae</taxon>
        <taxon>Stylophora</taxon>
    </lineage>
</organism>
<keyword evidence="13" id="KW-0511">Multifunctional enzyme</keyword>
<comment type="similarity">
    <text evidence="19">In the central section; belongs to the eukaryotic CoaD family.</text>
</comment>
<dbReference type="PANTHER" id="PTHR10695">
    <property type="entry name" value="DEPHOSPHO-COA KINASE-RELATED"/>
    <property type="match status" value="1"/>
</dbReference>
<evidence type="ECO:0000256" key="3">
    <source>
        <dbReference type="ARBA" id="ARBA00011245"/>
    </source>
</evidence>
<reference evidence="24" key="1">
    <citation type="journal article" date="2017" name="bioRxiv">
        <title>Comparative analysis of the genomes of Stylophora pistillata and Acropora digitifera provides evidence for extensive differences between species of corals.</title>
        <authorList>
            <person name="Voolstra C.R."/>
            <person name="Li Y."/>
            <person name="Liew Y.J."/>
            <person name="Baumgarten S."/>
            <person name="Zoccola D."/>
            <person name="Flot J.-F."/>
            <person name="Tambutte S."/>
            <person name="Allemand D."/>
            <person name="Aranda M."/>
        </authorList>
    </citation>
    <scope>NUCLEOTIDE SEQUENCE [LARGE SCALE GENOMIC DNA]</scope>
</reference>
<dbReference type="GO" id="GO:0005759">
    <property type="term" value="C:mitochondrial matrix"/>
    <property type="evidence" value="ECO:0007669"/>
    <property type="project" value="UniProtKB-SubCell"/>
</dbReference>
<keyword evidence="8" id="KW-0548">Nucleotidyltransferase</keyword>
<protein>
    <recommendedName>
        <fullName evidence="21">Bifunctional coenzyme A synthase</fullName>
        <ecNumber evidence="20">2.7.1.24</ecNumber>
        <ecNumber evidence="4">2.7.7.3</ecNumber>
    </recommendedName>
</protein>
<comment type="caution">
    <text evidence="23">The sequence shown here is derived from an EMBL/GenBank/DDBJ whole genome shotgun (WGS) entry which is preliminary data.</text>
</comment>
<comment type="catalytic activity">
    <reaction evidence="15">
        <text>3'-dephospho-CoA + ATP = ADP + CoA + H(+)</text>
        <dbReference type="Rhea" id="RHEA:18245"/>
        <dbReference type="ChEBI" id="CHEBI:15378"/>
        <dbReference type="ChEBI" id="CHEBI:30616"/>
        <dbReference type="ChEBI" id="CHEBI:57287"/>
        <dbReference type="ChEBI" id="CHEBI:57328"/>
        <dbReference type="ChEBI" id="CHEBI:456216"/>
        <dbReference type="EC" id="2.7.1.24"/>
    </reaction>
    <physiologicalReaction direction="left-to-right" evidence="15">
        <dbReference type="Rhea" id="RHEA:18246"/>
    </physiologicalReaction>
</comment>
<dbReference type="EMBL" id="LSMT01000211">
    <property type="protein sequence ID" value="PFX23326.1"/>
    <property type="molecule type" value="Genomic_DNA"/>
</dbReference>
<dbReference type="GO" id="GO:0004595">
    <property type="term" value="F:pantetheine-phosphate adenylyltransferase activity"/>
    <property type="evidence" value="ECO:0007669"/>
    <property type="project" value="UniProtKB-EC"/>
</dbReference>
<evidence type="ECO:0000256" key="17">
    <source>
        <dbReference type="ARBA" id="ARBA00060565"/>
    </source>
</evidence>
<dbReference type="HAMAP" id="MF_00376">
    <property type="entry name" value="Dephospho_CoA_kinase"/>
    <property type="match status" value="1"/>
</dbReference>
<evidence type="ECO:0000256" key="9">
    <source>
        <dbReference type="ARBA" id="ARBA00022741"/>
    </source>
</evidence>
<keyword evidence="6" id="KW-0597">Phosphoprotein</keyword>
<accession>A0A2B4S1M8</accession>
<evidence type="ECO:0000256" key="16">
    <source>
        <dbReference type="ARBA" id="ARBA00059677"/>
    </source>
</evidence>
<dbReference type="SUPFAM" id="SSF52374">
    <property type="entry name" value="Nucleotidylyl transferase"/>
    <property type="match status" value="1"/>
</dbReference>
<dbReference type="EC" id="2.7.1.24" evidence="20"/>
<dbReference type="Gene3D" id="3.40.50.300">
    <property type="entry name" value="P-loop containing nucleotide triphosphate hydrolases"/>
    <property type="match status" value="1"/>
</dbReference>
<evidence type="ECO:0000256" key="15">
    <source>
        <dbReference type="ARBA" id="ARBA00051912"/>
    </source>
</evidence>
<comment type="pathway">
    <text evidence="17">Cofactor biosynthesis; coenzyme A biosynthesis; CoA from (R)-pantothenate: step 4/5.</text>
</comment>
<dbReference type="FunFam" id="3.40.50.300:FF:000899">
    <property type="entry name" value="Bifunctional coenzyme A synthase"/>
    <property type="match status" value="1"/>
</dbReference>
<dbReference type="Gene3D" id="3.40.50.620">
    <property type="entry name" value="HUPs"/>
    <property type="match status" value="1"/>
</dbReference>
<evidence type="ECO:0000256" key="13">
    <source>
        <dbReference type="ARBA" id="ARBA00023268"/>
    </source>
</evidence>
<sequence>MFRYGLLVLSPSCLRSKLPALLSQVSQEVKEVLYVDIYEPDFVVHRVRSLYELLVDVYGTGSSKTGELDVRVLLPRTLAPSGSGTKEVRNLVKSPEVAFVDDVFENNESKVGLLEFKKWLARRFQLSDLDGKLKYLNLEDEIISKGGVEKELSSDLNGSCLQSYKQVVLGGTFDHMHSGHRLLLAVSSLLCEQRITVGLSEGPLLQKKVLKELIEPFQDRKRNLKEFLEDVKPGLEHNIIPLTDPVGPAGTDPEYQCLIVSKETEKGGFVVNDMREKNGLNPLDVHVIDIVIEKDVESSHGKLHSGEEKMSSTMERQKLLGKLLRPVRKMRVPGHPYVIGLTGGIASGKSSVCQRLRSLGAAVISCDQLGHQAYTPGKRAYKEIIENFGNGILTEDKIINRRTLGSIVFADKAKLSLLNHIVWPEILLQVQAEIARYAEEGFKVCILDAAVLLEAGWDNATNEVWVTFVPENEAVSRILSRDGISKEQALNRIKSQISNEERVKEANVAICTLWEPEYTQEQVERAWRSLLERI</sequence>
<dbReference type="CDD" id="cd02022">
    <property type="entry name" value="DPCK"/>
    <property type="match status" value="1"/>
</dbReference>
<keyword evidence="24" id="KW-1185">Reference proteome</keyword>
<keyword evidence="11" id="KW-0067">ATP-binding</keyword>
<dbReference type="InterPro" id="IPR014729">
    <property type="entry name" value="Rossmann-like_a/b/a_fold"/>
</dbReference>
<evidence type="ECO:0000256" key="6">
    <source>
        <dbReference type="ARBA" id="ARBA00022553"/>
    </source>
</evidence>
<gene>
    <name evidence="23" type="primary">COASY</name>
    <name evidence="23" type="ORF">AWC38_SpisGene12144</name>
</gene>
<evidence type="ECO:0000313" key="23">
    <source>
        <dbReference type="EMBL" id="PFX23326.1"/>
    </source>
</evidence>
<evidence type="ECO:0000256" key="20">
    <source>
        <dbReference type="ARBA" id="ARBA00066359"/>
    </source>
</evidence>
<dbReference type="PROSITE" id="PS51219">
    <property type="entry name" value="DPCK"/>
    <property type="match status" value="1"/>
</dbReference>
<evidence type="ECO:0000259" key="22">
    <source>
        <dbReference type="Pfam" id="PF01467"/>
    </source>
</evidence>
<comment type="pathway">
    <text evidence="18">Cofactor biosynthesis; coenzyme A biosynthesis; CoA from (R)-pantothenate: step 5/5.</text>
</comment>
<evidence type="ECO:0000256" key="11">
    <source>
        <dbReference type="ARBA" id="ARBA00022840"/>
    </source>
</evidence>
<dbReference type="Pfam" id="PF01467">
    <property type="entry name" value="CTP_transf_like"/>
    <property type="match status" value="1"/>
</dbReference>